<dbReference type="AlphaFoldDB" id="A7URL8"/>
<evidence type="ECO:0000313" key="4">
    <source>
        <dbReference type="Proteomes" id="UP000007062"/>
    </source>
</evidence>
<dbReference type="VEuPathDB" id="VectorBase:AGAP007196"/>
<protein>
    <submittedName>
        <fullName evidence="2">AGAP007196-PA</fullName>
    </submittedName>
</protein>
<reference evidence="3" key="6">
    <citation type="submission" date="2020-05" db="UniProtKB">
        <authorList>
            <consortium name="EnsemblMetazoa"/>
        </authorList>
    </citation>
    <scope>IDENTIFICATION</scope>
    <source>
        <strain evidence="3">PEST</strain>
    </source>
</reference>
<accession>A7URL8</accession>
<dbReference type="EnsemblMetazoa" id="AGAP007196-RA">
    <property type="protein sequence ID" value="AGAP007196-PA"/>
    <property type="gene ID" value="AGAP007196"/>
</dbReference>
<reference evidence="2 3" key="3">
    <citation type="journal article" date="2004" name="Trends Parasitol.">
        <title>The Anopheles gambiae genome: an update.</title>
        <authorList>
            <person name="Mongin E."/>
            <person name="Louis C."/>
            <person name="Holt R.A."/>
            <person name="Birney E."/>
            <person name="Collins F.H."/>
        </authorList>
    </citation>
    <scope>NUCLEOTIDE SEQUENCE</scope>
    <source>
        <strain evidence="2 3">PEST</strain>
    </source>
</reference>
<dbReference type="HOGENOM" id="CLU_190909_0_0_1"/>
<keyword evidence="1" id="KW-0732">Signal</keyword>
<evidence type="ECO:0000313" key="3">
    <source>
        <dbReference type="EnsemblMetazoa" id="AGAP007196-PA"/>
    </source>
</evidence>
<feature type="signal peptide" evidence="1">
    <location>
        <begin position="1"/>
        <end position="21"/>
    </location>
</feature>
<reference evidence="2" key="5">
    <citation type="submission" date="2011-05" db="EMBL/GenBank/DDBJ databases">
        <authorList>
            <consortium name="VectorBase"/>
        </authorList>
    </citation>
    <scope>NUCLEOTIDE SEQUENCE</scope>
    <source>
        <strain evidence="2">PEST</strain>
    </source>
</reference>
<evidence type="ECO:0000313" key="2">
    <source>
        <dbReference type="EMBL" id="EDO64660.1"/>
    </source>
</evidence>
<evidence type="ECO:0000256" key="1">
    <source>
        <dbReference type="SAM" id="SignalP"/>
    </source>
</evidence>
<dbReference type="Proteomes" id="UP000007062">
    <property type="component" value="Chromosome 2L"/>
</dbReference>
<gene>
    <name evidence="2" type="ORF">AgaP_AGAP007196</name>
</gene>
<feature type="chain" id="PRO_5014565903" evidence="1">
    <location>
        <begin position="22"/>
        <end position="94"/>
    </location>
</feature>
<organism evidence="2">
    <name type="scientific">Anopheles gambiae</name>
    <name type="common">African malaria mosquito</name>
    <dbReference type="NCBI Taxonomy" id="7165"/>
    <lineage>
        <taxon>Eukaryota</taxon>
        <taxon>Metazoa</taxon>
        <taxon>Ecdysozoa</taxon>
        <taxon>Arthropoda</taxon>
        <taxon>Hexapoda</taxon>
        <taxon>Insecta</taxon>
        <taxon>Pterygota</taxon>
        <taxon>Neoptera</taxon>
        <taxon>Endopterygota</taxon>
        <taxon>Diptera</taxon>
        <taxon>Nematocera</taxon>
        <taxon>Culicoidea</taxon>
        <taxon>Culicidae</taxon>
        <taxon>Anophelinae</taxon>
        <taxon>Anopheles</taxon>
    </lineage>
</organism>
<reference evidence="2" key="4">
    <citation type="journal article" date="2007" name="Genome Biol.">
        <title>Update of the Anopheles gambiae PEST genome assembly.</title>
        <authorList>
            <person name="Sharakhova M.V."/>
            <person name="Hammond M.P."/>
            <person name="Lobo N.F."/>
            <person name="Krzywinski J."/>
            <person name="Unger M.F."/>
            <person name="Hillenmeyer M.E."/>
            <person name="Bruggner R.V."/>
            <person name="Birney E."/>
            <person name="Collins F.H."/>
        </authorList>
    </citation>
    <scope>NUCLEOTIDE SEQUENCE</scope>
    <source>
        <strain evidence="2">PEST</strain>
    </source>
</reference>
<proteinExistence type="predicted"/>
<dbReference type="PaxDb" id="7165-AGAP007196-PA"/>
<reference evidence="2" key="2">
    <citation type="submission" date="2002-03" db="EMBL/GenBank/DDBJ databases">
        <authorList>
            <consortium name="The Anopheles Genome Sequencing Consortium"/>
        </authorList>
    </citation>
    <scope>NUCLEOTIDE SEQUENCE</scope>
    <source>
        <strain evidence="2">PEST</strain>
    </source>
</reference>
<sequence length="94" mass="10375">MKFSLAFVLIALFAVITISQALPRPEETAASNNDGTSVNTTIEIELTKEQALVVEAMGRKRFWKKILKGVIEGIKIACKVIDCQNATQNQNKPQ</sequence>
<dbReference type="EMBL" id="AAAB01008807">
    <property type="protein sequence ID" value="EDO64660.1"/>
    <property type="molecule type" value="Genomic_DNA"/>
</dbReference>
<name>A7URL8_ANOGA</name>
<reference evidence="2 4" key="1">
    <citation type="journal article" date="2002" name="Science">
        <title>The genome sequence of the malaria mosquito Anopheles gambiae.</title>
        <authorList>
            <person name="Holt R.A."/>
            <person name="Subramanian G.M."/>
            <person name="Halpern A."/>
            <person name="Sutton G.G."/>
            <person name="Charlab R."/>
            <person name="Nusskern D.R."/>
            <person name="Wincker P."/>
            <person name="Clark A.G."/>
            <person name="Ribeiro J.M."/>
            <person name="Wides R."/>
            <person name="Salzberg S.L."/>
            <person name="Loftus B."/>
            <person name="Yandell M."/>
            <person name="Majoros W.H."/>
            <person name="Rusch D.B."/>
            <person name="Lai Z."/>
            <person name="Kraft C.L."/>
            <person name="Abril J.F."/>
            <person name="Anthouard V."/>
            <person name="Arensburger P."/>
            <person name="Atkinson P.W."/>
            <person name="Baden H."/>
            <person name="de Berardinis V."/>
            <person name="Baldwin D."/>
            <person name="Benes V."/>
            <person name="Biedler J."/>
            <person name="Blass C."/>
            <person name="Bolanos R."/>
            <person name="Boscus D."/>
            <person name="Barnstead M."/>
            <person name="Cai S."/>
            <person name="Center A."/>
            <person name="Chaturverdi K."/>
            <person name="Christophides G.K."/>
            <person name="Chrystal M.A."/>
            <person name="Clamp M."/>
            <person name="Cravchik A."/>
            <person name="Curwen V."/>
            <person name="Dana A."/>
            <person name="Delcher A."/>
            <person name="Dew I."/>
            <person name="Evans C.A."/>
            <person name="Flanigan M."/>
            <person name="Grundschober-Freimoser A."/>
            <person name="Friedli L."/>
            <person name="Gu Z."/>
            <person name="Guan P."/>
            <person name="Guigo R."/>
            <person name="Hillenmeyer M.E."/>
            <person name="Hladun S.L."/>
            <person name="Hogan J.R."/>
            <person name="Hong Y.S."/>
            <person name="Hoover J."/>
            <person name="Jaillon O."/>
            <person name="Ke Z."/>
            <person name="Kodira C."/>
            <person name="Kokoza E."/>
            <person name="Koutsos A."/>
            <person name="Letunic I."/>
            <person name="Levitsky A."/>
            <person name="Liang Y."/>
            <person name="Lin J.J."/>
            <person name="Lobo N.F."/>
            <person name="Lopez J.R."/>
            <person name="Malek J.A."/>
            <person name="McIntosh T.C."/>
            <person name="Meister S."/>
            <person name="Miller J."/>
            <person name="Mobarry C."/>
            <person name="Mongin E."/>
            <person name="Murphy S.D."/>
            <person name="O'Brochta D.A."/>
            <person name="Pfannkoch C."/>
            <person name="Qi R."/>
            <person name="Regier M.A."/>
            <person name="Remington K."/>
            <person name="Shao H."/>
            <person name="Sharakhova M.V."/>
            <person name="Sitter C.D."/>
            <person name="Shetty J."/>
            <person name="Smith T.J."/>
            <person name="Strong R."/>
            <person name="Sun J."/>
            <person name="Thomasova D."/>
            <person name="Ton L.Q."/>
            <person name="Topalis P."/>
            <person name="Tu Z."/>
            <person name="Unger M.F."/>
            <person name="Walenz B."/>
            <person name="Wang A."/>
            <person name="Wang J."/>
            <person name="Wang M."/>
            <person name="Wang X."/>
            <person name="Woodford K.J."/>
            <person name="Wortman J.R."/>
            <person name="Wu M."/>
            <person name="Yao A."/>
            <person name="Zdobnov E.M."/>
            <person name="Zhang H."/>
            <person name="Zhao Q."/>
            <person name="Zhao S."/>
            <person name="Zhu S.C."/>
            <person name="Zhimulev I."/>
            <person name="Coluzzi M."/>
            <person name="della Torre A."/>
            <person name="Roth C.W."/>
            <person name="Louis C."/>
            <person name="Kalush F."/>
            <person name="Mural R.J."/>
            <person name="Myers E.W."/>
            <person name="Adams M.D."/>
            <person name="Smith H.O."/>
            <person name="Broder S."/>
            <person name="Gardner M.J."/>
            <person name="Fraser C.M."/>
            <person name="Birney E."/>
            <person name="Bork P."/>
            <person name="Brey P.T."/>
            <person name="Venter J.C."/>
            <person name="Weissenbach J."/>
            <person name="Kafatos F.C."/>
            <person name="Collins F.H."/>
            <person name="Hoffman S.L."/>
        </authorList>
    </citation>
    <scope>NUCLEOTIDE SEQUENCE [LARGE SCALE GENOMIC DNA]</scope>
    <source>
        <strain evidence="2 4">PEST</strain>
    </source>
</reference>
<keyword evidence="4" id="KW-1185">Reference proteome</keyword>